<dbReference type="Proteomes" id="UP000012073">
    <property type="component" value="Unassembled WGS sequence"/>
</dbReference>
<protein>
    <submittedName>
        <fullName evidence="1">Uncharacterized protein</fullName>
    </submittedName>
</protein>
<evidence type="ECO:0000313" key="2">
    <source>
        <dbReference type="Proteomes" id="UP000012073"/>
    </source>
</evidence>
<sequence length="292" mass="31144">MSTPAFTTSFAGLSLALPNASSHRTPRCSMGDSIAPKIVVVNTGNEQTSRLTLEWAAIPPKTGDATSVLANTALKIALRSISKVASSPAPVQPCPPSVTPKNFYFPPETRNMAPVISMTANESISVAVESINPSVANVKANSPDSVAFWKTPTYKYSAPDADEPVKPEVLSTELYEAYFPTKIRNLAPKISMRPPAGDWDKTAYLILDKEFVALNPDLARQLTVKPDDESGPAPSASATVEKFFGGEFMSKAPQISIDQDIPKVEFSLGDISPSAETVSAVFAEVGRPEGDQ</sequence>
<dbReference type="RefSeq" id="XP_005716950.1">
    <property type="nucleotide sequence ID" value="XM_005716893.1"/>
</dbReference>
<dbReference type="GeneID" id="17324662"/>
<dbReference type="OrthoDB" id="10572228at2759"/>
<accession>R7QI37</accession>
<keyword evidence="2" id="KW-1185">Reference proteome</keyword>
<name>R7QI37_CHOCR</name>
<dbReference type="OMA" id="RTHACPT"/>
<proteinExistence type="predicted"/>
<dbReference type="KEGG" id="ccp:CHC_T00005096001"/>
<organism evidence="1 2">
    <name type="scientific">Chondrus crispus</name>
    <name type="common">Carrageen Irish moss</name>
    <name type="synonym">Polymorpha crispa</name>
    <dbReference type="NCBI Taxonomy" id="2769"/>
    <lineage>
        <taxon>Eukaryota</taxon>
        <taxon>Rhodophyta</taxon>
        <taxon>Florideophyceae</taxon>
        <taxon>Rhodymeniophycidae</taxon>
        <taxon>Gigartinales</taxon>
        <taxon>Gigartinaceae</taxon>
        <taxon>Chondrus</taxon>
    </lineage>
</organism>
<dbReference type="AlphaFoldDB" id="R7QI37"/>
<dbReference type="Gramene" id="CDF37131">
    <property type="protein sequence ID" value="CDF37131"/>
    <property type="gene ID" value="CHC_T00005096001"/>
</dbReference>
<dbReference type="EMBL" id="HG001818">
    <property type="protein sequence ID" value="CDF37131.1"/>
    <property type="molecule type" value="Genomic_DNA"/>
</dbReference>
<evidence type="ECO:0000313" key="1">
    <source>
        <dbReference type="EMBL" id="CDF37131.1"/>
    </source>
</evidence>
<reference evidence="2" key="1">
    <citation type="journal article" date="2013" name="Proc. Natl. Acad. Sci. U.S.A.">
        <title>Genome structure and metabolic features in the red seaweed Chondrus crispus shed light on evolution of the Archaeplastida.</title>
        <authorList>
            <person name="Collen J."/>
            <person name="Porcel B."/>
            <person name="Carre W."/>
            <person name="Ball S.G."/>
            <person name="Chaparro C."/>
            <person name="Tonon T."/>
            <person name="Barbeyron T."/>
            <person name="Michel G."/>
            <person name="Noel B."/>
            <person name="Valentin K."/>
            <person name="Elias M."/>
            <person name="Artiguenave F."/>
            <person name="Arun A."/>
            <person name="Aury J.M."/>
            <person name="Barbosa-Neto J.F."/>
            <person name="Bothwell J.H."/>
            <person name="Bouget F.Y."/>
            <person name="Brillet L."/>
            <person name="Cabello-Hurtado F."/>
            <person name="Capella-Gutierrez S."/>
            <person name="Charrier B."/>
            <person name="Cladiere L."/>
            <person name="Cock J.M."/>
            <person name="Coelho S.M."/>
            <person name="Colleoni C."/>
            <person name="Czjzek M."/>
            <person name="Da Silva C."/>
            <person name="Delage L."/>
            <person name="Denoeud F."/>
            <person name="Deschamps P."/>
            <person name="Dittami S.M."/>
            <person name="Gabaldon T."/>
            <person name="Gachon C.M."/>
            <person name="Groisillier A."/>
            <person name="Herve C."/>
            <person name="Jabbari K."/>
            <person name="Katinka M."/>
            <person name="Kloareg B."/>
            <person name="Kowalczyk N."/>
            <person name="Labadie K."/>
            <person name="Leblanc C."/>
            <person name="Lopez P.J."/>
            <person name="McLachlan D.H."/>
            <person name="Meslet-Cladiere L."/>
            <person name="Moustafa A."/>
            <person name="Nehr Z."/>
            <person name="Nyvall Collen P."/>
            <person name="Panaud O."/>
            <person name="Partensky F."/>
            <person name="Poulain J."/>
            <person name="Rensing S.A."/>
            <person name="Rousvoal S."/>
            <person name="Samson G."/>
            <person name="Symeonidi A."/>
            <person name="Weissenbach J."/>
            <person name="Zambounis A."/>
            <person name="Wincker P."/>
            <person name="Boyen C."/>
        </authorList>
    </citation>
    <scope>NUCLEOTIDE SEQUENCE [LARGE SCALE GENOMIC DNA]</scope>
    <source>
        <strain evidence="2">cv. Stackhouse</strain>
    </source>
</reference>
<gene>
    <name evidence="1" type="ORF">CHC_T00005096001</name>
</gene>